<dbReference type="Pfam" id="PF07690">
    <property type="entry name" value="MFS_1"/>
    <property type="match status" value="1"/>
</dbReference>
<evidence type="ECO:0000256" key="1">
    <source>
        <dbReference type="ARBA" id="ARBA00004651"/>
    </source>
</evidence>
<organism evidence="9 10">
    <name type="scientific">Candidatus Kurthia intestinigallinarum</name>
    <dbReference type="NCBI Taxonomy" id="1562256"/>
    <lineage>
        <taxon>Bacteria</taxon>
        <taxon>Bacillati</taxon>
        <taxon>Bacillota</taxon>
        <taxon>Bacilli</taxon>
        <taxon>Bacillales</taxon>
        <taxon>Caryophanaceae</taxon>
        <taxon>Kurthia</taxon>
    </lineage>
</organism>
<feature type="transmembrane region" description="Helical" evidence="7">
    <location>
        <begin position="129"/>
        <end position="153"/>
    </location>
</feature>
<gene>
    <name evidence="9" type="ORF">QI30_02870</name>
</gene>
<keyword evidence="4 7" id="KW-0812">Transmembrane</keyword>
<feature type="domain" description="Major facilitator superfamily (MFS) profile" evidence="8">
    <location>
        <begin position="1"/>
        <end position="387"/>
    </location>
</feature>
<dbReference type="Proteomes" id="UP000288623">
    <property type="component" value="Unassembled WGS sequence"/>
</dbReference>
<comment type="caution">
    <text evidence="9">The sequence shown here is derived from an EMBL/GenBank/DDBJ whole genome shotgun (WGS) entry which is preliminary data.</text>
</comment>
<reference evidence="9 10" key="1">
    <citation type="submission" date="2014-11" db="EMBL/GenBank/DDBJ databases">
        <title>Genome sequence and analysis of novel Kurthia sp.</title>
        <authorList>
            <person name="Lawson J.N."/>
            <person name="Gonzalez J.E."/>
            <person name="Rinauldi L."/>
            <person name="Xuan Z."/>
            <person name="Firman A."/>
            <person name="Shaddox L."/>
            <person name="Trudeau A."/>
            <person name="Shah S."/>
            <person name="Reiman D."/>
        </authorList>
    </citation>
    <scope>NUCLEOTIDE SEQUENCE [LARGE SCALE GENOMIC DNA]</scope>
    <source>
        <strain evidence="9 10">3B1D</strain>
    </source>
</reference>
<dbReference type="PROSITE" id="PS50850">
    <property type="entry name" value="MFS"/>
    <property type="match status" value="1"/>
</dbReference>
<comment type="subcellular location">
    <subcellularLocation>
        <location evidence="1">Cell membrane</location>
        <topology evidence="1">Multi-pass membrane protein</topology>
    </subcellularLocation>
</comment>
<dbReference type="InterPro" id="IPR020846">
    <property type="entry name" value="MFS_dom"/>
</dbReference>
<dbReference type="SUPFAM" id="SSF103473">
    <property type="entry name" value="MFS general substrate transporter"/>
    <property type="match status" value="1"/>
</dbReference>
<dbReference type="PANTHER" id="PTHR23517">
    <property type="entry name" value="RESISTANCE PROTEIN MDTM, PUTATIVE-RELATED-RELATED"/>
    <property type="match status" value="1"/>
</dbReference>
<dbReference type="AlphaFoldDB" id="A0A433RXU9"/>
<keyword evidence="6 7" id="KW-0472">Membrane</keyword>
<dbReference type="Gene3D" id="1.20.1250.20">
    <property type="entry name" value="MFS general substrate transporter like domains"/>
    <property type="match status" value="1"/>
</dbReference>
<feature type="transmembrane region" description="Helical" evidence="7">
    <location>
        <begin position="96"/>
        <end position="117"/>
    </location>
</feature>
<dbReference type="InterPro" id="IPR050171">
    <property type="entry name" value="MFS_Transporters"/>
</dbReference>
<evidence type="ECO:0000256" key="5">
    <source>
        <dbReference type="ARBA" id="ARBA00022989"/>
    </source>
</evidence>
<dbReference type="GO" id="GO:0005886">
    <property type="term" value="C:plasma membrane"/>
    <property type="evidence" value="ECO:0007669"/>
    <property type="project" value="UniProtKB-SubCell"/>
</dbReference>
<feature type="transmembrane region" description="Helical" evidence="7">
    <location>
        <begin position="357"/>
        <end position="383"/>
    </location>
</feature>
<feature type="transmembrane region" description="Helical" evidence="7">
    <location>
        <begin position="12"/>
        <end position="32"/>
    </location>
</feature>
<feature type="transmembrane region" description="Helical" evidence="7">
    <location>
        <begin position="159"/>
        <end position="176"/>
    </location>
</feature>
<dbReference type="PANTHER" id="PTHR23517:SF3">
    <property type="entry name" value="INTEGRAL MEMBRANE TRANSPORT PROTEIN"/>
    <property type="match status" value="1"/>
</dbReference>
<keyword evidence="3" id="KW-1003">Cell membrane</keyword>
<keyword evidence="5 7" id="KW-1133">Transmembrane helix</keyword>
<proteinExistence type="predicted"/>
<keyword evidence="10" id="KW-1185">Reference proteome</keyword>
<evidence type="ECO:0000256" key="2">
    <source>
        <dbReference type="ARBA" id="ARBA00022448"/>
    </source>
</evidence>
<evidence type="ECO:0000259" key="8">
    <source>
        <dbReference type="PROSITE" id="PS50850"/>
    </source>
</evidence>
<evidence type="ECO:0000256" key="4">
    <source>
        <dbReference type="ARBA" id="ARBA00022692"/>
    </source>
</evidence>
<keyword evidence="2" id="KW-0813">Transport</keyword>
<dbReference type="OrthoDB" id="9793283at2"/>
<evidence type="ECO:0000313" key="9">
    <source>
        <dbReference type="EMBL" id="RUS58104.1"/>
    </source>
</evidence>
<evidence type="ECO:0000256" key="3">
    <source>
        <dbReference type="ARBA" id="ARBA00022475"/>
    </source>
</evidence>
<dbReference type="CDD" id="cd17329">
    <property type="entry name" value="MFS_MdtH_MDR_like"/>
    <property type="match status" value="1"/>
</dbReference>
<dbReference type="PRINTS" id="PR01035">
    <property type="entry name" value="TCRTETA"/>
</dbReference>
<dbReference type="InterPro" id="IPR011701">
    <property type="entry name" value="MFS"/>
</dbReference>
<evidence type="ECO:0000256" key="6">
    <source>
        <dbReference type="ARBA" id="ARBA00023136"/>
    </source>
</evidence>
<feature type="transmembrane region" description="Helical" evidence="7">
    <location>
        <begin position="249"/>
        <end position="270"/>
    </location>
</feature>
<feature type="transmembrane region" description="Helical" evidence="7">
    <location>
        <begin position="38"/>
        <end position="63"/>
    </location>
</feature>
<dbReference type="InterPro" id="IPR001958">
    <property type="entry name" value="Tet-R_TetA/multi-R_MdtG-like"/>
</dbReference>
<protein>
    <submittedName>
        <fullName evidence="9">MFS transporter</fullName>
    </submittedName>
</protein>
<dbReference type="GO" id="GO:0022857">
    <property type="term" value="F:transmembrane transporter activity"/>
    <property type="evidence" value="ECO:0007669"/>
    <property type="project" value="InterPro"/>
</dbReference>
<dbReference type="InterPro" id="IPR036259">
    <property type="entry name" value="MFS_trans_sf"/>
</dbReference>
<evidence type="ECO:0000313" key="10">
    <source>
        <dbReference type="Proteomes" id="UP000288623"/>
    </source>
</evidence>
<dbReference type="RefSeq" id="WP_126989444.1">
    <property type="nucleotide sequence ID" value="NZ_JTFC01000008.1"/>
</dbReference>
<sequence length="396" mass="44403">MKWNKNLKIRLVGEGLFNLCYWMYFPYMAIYFSSQFGVQLASILMMIPPFVQLFGQLIGGVIADTLGRRTTMLIGASIQAVMFALFALSTESWLDYVAYVLIGIGGALYSPASDAMVADLVPDEERKHVFATFITVKNIGAVLGPVIGATLFFSYRTPLLWACTLILSVYLLIIFIEMSETLPGKKPAKKIPRSLLEKADNYRLIVQDRVFFLYILAGVLSIFTIMQLDLFIAKYIVDEVPAQWHLDSRSILGLLLGINGLMFVVLILPTTRLLKNWRDRDVFILSCLLNGGSLFLMSITTNLVLLIVLIVTFTLGEIVRAPVINHFVSRHAPEAMRGQYMGASNMQYTIGRMLAPLIFFVSSPILAGTTLFIVSIISMMLYLKISHYPYKVKGLE</sequence>
<accession>A0A433RXU9</accession>
<name>A0A433RXU9_9BACL</name>
<feature type="transmembrane region" description="Helical" evidence="7">
    <location>
        <begin position="70"/>
        <end position="90"/>
    </location>
</feature>
<evidence type="ECO:0000256" key="7">
    <source>
        <dbReference type="SAM" id="Phobius"/>
    </source>
</evidence>
<dbReference type="EMBL" id="JTFC01000008">
    <property type="protein sequence ID" value="RUS58104.1"/>
    <property type="molecule type" value="Genomic_DNA"/>
</dbReference>
<feature type="transmembrane region" description="Helical" evidence="7">
    <location>
        <begin position="211"/>
        <end position="237"/>
    </location>
</feature>
<feature type="transmembrane region" description="Helical" evidence="7">
    <location>
        <begin position="282"/>
        <end position="315"/>
    </location>
</feature>